<accession>A0ABR7Q8W4</accession>
<comment type="caution">
    <text evidence="1">The sequence shown here is derived from an EMBL/GenBank/DDBJ whole genome shotgun (WGS) entry which is preliminary data.</text>
</comment>
<sequence>MLKDILNVNGTEKLSKIAQTSLQGGRGGNGCYRKSVAPPRPCLPGYAASNELCCPVSFS</sequence>
<dbReference type="EMBL" id="JACGWS010000005">
    <property type="protein sequence ID" value="MBC8754991.1"/>
    <property type="molecule type" value="Genomic_DNA"/>
</dbReference>
<keyword evidence="2" id="KW-1185">Reference proteome</keyword>
<evidence type="ECO:0000313" key="2">
    <source>
        <dbReference type="Proteomes" id="UP000619238"/>
    </source>
</evidence>
<evidence type="ECO:0000313" key="1">
    <source>
        <dbReference type="EMBL" id="MBC8754991.1"/>
    </source>
</evidence>
<name>A0ABR7Q8W4_9FLAO</name>
<organism evidence="1 2">
    <name type="scientific">Kordia aestuariivivens</name>
    <dbReference type="NCBI Taxonomy" id="2759037"/>
    <lineage>
        <taxon>Bacteria</taxon>
        <taxon>Pseudomonadati</taxon>
        <taxon>Bacteroidota</taxon>
        <taxon>Flavobacteriia</taxon>
        <taxon>Flavobacteriales</taxon>
        <taxon>Flavobacteriaceae</taxon>
        <taxon>Kordia</taxon>
    </lineage>
</organism>
<dbReference type="Proteomes" id="UP000619238">
    <property type="component" value="Unassembled WGS sequence"/>
</dbReference>
<dbReference type="RefSeq" id="WP_187562039.1">
    <property type="nucleotide sequence ID" value="NZ_JACGWS010000005.1"/>
</dbReference>
<reference evidence="1 2" key="1">
    <citation type="submission" date="2020-07" db="EMBL/GenBank/DDBJ databases">
        <title>Description of Kordia aestuariivivens sp. nov., isolated from a tidal flat.</title>
        <authorList>
            <person name="Park S."/>
            <person name="Yoon J.-H."/>
        </authorList>
    </citation>
    <scope>NUCLEOTIDE SEQUENCE [LARGE SCALE GENOMIC DNA]</scope>
    <source>
        <strain evidence="1 2">YSTF-M3</strain>
    </source>
</reference>
<protein>
    <submittedName>
        <fullName evidence="1">Uncharacterized protein</fullName>
    </submittedName>
</protein>
<gene>
    <name evidence="1" type="ORF">H2O64_09935</name>
</gene>
<proteinExistence type="predicted"/>